<dbReference type="InterPro" id="IPR016186">
    <property type="entry name" value="C-type_lectin-like/link_sf"/>
</dbReference>
<comment type="catalytic activity">
    <reaction evidence="11">
        <text>L-lysyl-[protein] + acetyl-CoA = N(6)-acetyl-L-lysyl-[protein] + CoA + H(+)</text>
        <dbReference type="Rhea" id="RHEA:45948"/>
        <dbReference type="Rhea" id="RHEA-COMP:9752"/>
        <dbReference type="Rhea" id="RHEA-COMP:10731"/>
        <dbReference type="ChEBI" id="CHEBI:15378"/>
        <dbReference type="ChEBI" id="CHEBI:29969"/>
        <dbReference type="ChEBI" id="CHEBI:57287"/>
        <dbReference type="ChEBI" id="CHEBI:57288"/>
        <dbReference type="ChEBI" id="CHEBI:61930"/>
        <dbReference type="EC" id="2.3.1.48"/>
    </reaction>
</comment>
<feature type="compositionally biased region" description="Acidic residues" evidence="13">
    <location>
        <begin position="1"/>
        <end position="10"/>
    </location>
</feature>
<dbReference type="GO" id="GO:0042542">
    <property type="term" value="P:response to hydrogen peroxide"/>
    <property type="evidence" value="ECO:0007669"/>
    <property type="project" value="UniProtKB-ARBA"/>
</dbReference>
<evidence type="ECO:0000256" key="1">
    <source>
        <dbReference type="ARBA" id="ARBA00004123"/>
    </source>
</evidence>
<dbReference type="GO" id="GO:0005516">
    <property type="term" value="F:calmodulin binding"/>
    <property type="evidence" value="ECO:0007669"/>
    <property type="project" value="UniProtKB-ARBA"/>
</dbReference>
<feature type="domain" description="TAZ-type" evidence="16">
    <location>
        <begin position="1251"/>
        <end position="1344"/>
    </location>
</feature>
<dbReference type="Gene3D" id="1.20.1020.10">
    <property type="entry name" value="TAZ domain"/>
    <property type="match status" value="1"/>
</dbReference>
<dbReference type="Pfam" id="PF07707">
    <property type="entry name" value="BACK"/>
    <property type="match status" value="1"/>
</dbReference>
<dbReference type="EC" id="2.3.1.48" evidence="2"/>
<dbReference type="SMART" id="SM00034">
    <property type="entry name" value="CLECT"/>
    <property type="match status" value="2"/>
</dbReference>
<name>A0A8S1BN94_9INSE</name>
<evidence type="ECO:0000313" key="18">
    <source>
        <dbReference type="Proteomes" id="UP000494165"/>
    </source>
</evidence>
<dbReference type="Proteomes" id="UP000494165">
    <property type="component" value="Unassembled WGS sequence"/>
</dbReference>
<feature type="domain" description="C-type lectin" evidence="14">
    <location>
        <begin position="590"/>
        <end position="705"/>
    </location>
</feature>
<dbReference type="InterPro" id="IPR000197">
    <property type="entry name" value="Znf_TAZ"/>
</dbReference>
<dbReference type="Pfam" id="PF02135">
    <property type="entry name" value="zf-TAZ"/>
    <property type="match status" value="1"/>
</dbReference>
<evidence type="ECO:0000256" key="2">
    <source>
        <dbReference type="ARBA" id="ARBA00013184"/>
    </source>
</evidence>
<dbReference type="PROSITE" id="PS50041">
    <property type="entry name" value="C_TYPE_LECTIN_2"/>
    <property type="match status" value="1"/>
</dbReference>
<evidence type="ECO:0000256" key="7">
    <source>
        <dbReference type="ARBA" id="ARBA00022853"/>
    </source>
</evidence>
<dbReference type="GO" id="GO:0005667">
    <property type="term" value="C:transcription regulator complex"/>
    <property type="evidence" value="ECO:0007669"/>
    <property type="project" value="TreeGrafter"/>
</dbReference>
<keyword evidence="7" id="KW-0156">Chromatin regulator</keyword>
<dbReference type="InterPro" id="IPR011333">
    <property type="entry name" value="SKP1/BTB/POZ_sf"/>
</dbReference>
<dbReference type="InterPro" id="IPR035898">
    <property type="entry name" value="TAZ_dom_sf"/>
</dbReference>
<comment type="subcellular location">
    <subcellularLocation>
        <location evidence="1">Nucleus</location>
    </subcellularLocation>
</comment>
<feature type="region of interest" description="Disordered" evidence="13">
    <location>
        <begin position="1"/>
        <end position="21"/>
    </location>
</feature>
<evidence type="ECO:0000256" key="3">
    <source>
        <dbReference type="ARBA" id="ARBA00022679"/>
    </source>
</evidence>
<keyword evidence="18" id="KW-1185">Reference proteome</keyword>
<dbReference type="GO" id="GO:0031490">
    <property type="term" value="F:chromatin DNA binding"/>
    <property type="evidence" value="ECO:0007669"/>
    <property type="project" value="TreeGrafter"/>
</dbReference>
<dbReference type="SUPFAM" id="SSF54695">
    <property type="entry name" value="POZ domain"/>
    <property type="match status" value="1"/>
</dbReference>
<dbReference type="CDD" id="cd00037">
    <property type="entry name" value="CLECT"/>
    <property type="match status" value="2"/>
</dbReference>
<dbReference type="SUPFAM" id="SSF57933">
    <property type="entry name" value="TAZ domain"/>
    <property type="match status" value="1"/>
</dbReference>
<keyword evidence="3" id="KW-0808">Transferase</keyword>
<dbReference type="EMBL" id="CADEPI010000004">
    <property type="protein sequence ID" value="CAB3360872.1"/>
    <property type="molecule type" value="Genomic_DNA"/>
</dbReference>
<dbReference type="PROSITE" id="PS50097">
    <property type="entry name" value="BTB"/>
    <property type="match status" value="1"/>
</dbReference>
<evidence type="ECO:0000256" key="4">
    <source>
        <dbReference type="ARBA" id="ARBA00022723"/>
    </source>
</evidence>
<evidence type="ECO:0000256" key="11">
    <source>
        <dbReference type="ARBA" id="ARBA00048017"/>
    </source>
</evidence>
<dbReference type="GO" id="GO:0045944">
    <property type="term" value="P:positive regulation of transcription by RNA polymerase II"/>
    <property type="evidence" value="ECO:0007669"/>
    <property type="project" value="TreeGrafter"/>
</dbReference>
<dbReference type="Gene3D" id="3.30.710.10">
    <property type="entry name" value="Potassium Channel Kv1.1, Chain A"/>
    <property type="match status" value="1"/>
</dbReference>
<evidence type="ECO:0000256" key="8">
    <source>
        <dbReference type="ARBA" id="ARBA00023015"/>
    </source>
</evidence>
<keyword evidence="10" id="KW-0539">Nucleus</keyword>
<keyword evidence="6 12" id="KW-0862">Zinc</keyword>
<evidence type="ECO:0000256" key="12">
    <source>
        <dbReference type="PROSITE-ProRule" id="PRU00203"/>
    </source>
</evidence>
<dbReference type="InterPro" id="IPR000210">
    <property type="entry name" value="BTB/POZ_dom"/>
</dbReference>
<dbReference type="InterPro" id="IPR013178">
    <property type="entry name" value="Histone_AcTrfase_Rtt109/CBP"/>
</dbReference>
<dbReference type="GO" id="GO:0000123">
    <property type="term" value="C:histone acetyltransferase complex"/>
    <property type="evidence" value="ECO:0007669"/>
    <property type="project" value="TreeGrafter"/>
</dbReference>
<sequence>MERTDEEEREVDNTQQQSPGSQACVCDNCKRSEEIFLDRLTLYTESEYYDCTFRVGKENPKIFKCHKLILARASEVFAKMLYGDFEEGQKSKDDAIVIEKNISPDAFDSAMRFIYGNEKVFPTTSLACEVYKFADKWQIENLRHAASLEIGEAELDQILLVYEMYKSLGDKHQEDNYLRVIVGNTSEILESPYWIDVAPSTVLEIFSQPKLNVDSERVLFDALVKWGEANSEYPVTFEEAVIACTQRRMHLVSINDGEKHRSCFIDRSNKNVGLMLYGFQKKESTILFWTSGMAEGRSTACNNAAYSWCAIYRSTIQPKSFGLRNERSNNKCLAIDITTGNLGRRSCTDKIAFYCEYQCINPVCPQASFCKRDSELFSSDNKLLQGDSYGTWLQMTMGGLNYTYLFGNTKMSWTENSRFCCRIGMKPIRITDDFLNSLSIHITNDQNLLPALFYWTAGTRQGCIGHYKFCFHENLGAWDSSDTFWNKVNPEQTGSCLVIQQKGDVTSPFGISQISCQSLLANSACELINRSIAEINLKTSQAEKSVRCSQIPTCEKVFCVPDEKRLIVNSASFMPKPKLLGDWVKSCNVYHLMPKTKLSWNDARAYCCGLGLKLVSLYSQEKQLCLNDVLNKKPDIPFWTSGTDNSCPGSYRWCSGEVLDFLKPDLLWLTNEPKGDSCVFVQYKEDFGALLGTIDCKEELNFICETRPGSEYVLDPIVKECQAVNKLSSREIKMFSNEHYSRFTYRMKCHMSCVLQLTTLMYNEEHFWVDNLMKYIRGSLLYESLPRESVVLGPKVILNVSDERADRFGGVDNIISMLASASKWQYSNGLEEKTRREFIERFEKCGSSVPKGQGNCLYIYDFVKCLTSGSKYLWKLWNATNAMRVTLEEIINPVTVLSGNEPDSFKAPLRSPSIRNDAQLQSLCAFSTGAVDGPDEHDTTEHFCTIINSYYHLKTSDPSWSLFSNDDGISLQYGVFECQKINGTLPIAVSFEQFEQYFYVMNGNNSNLLWDEAFVADDGELRWCREPNISIPAPLQSGFDIVKEFPFFLVSLAGSKPNFHAVHLDSQLSDCQLLVRSVSVLSQCSRAVADAALRDNIRCTLNWSRDSGALNHLIMHHRDPNDFGSSSPLGGEDASSNPTSWDSWIMQIMRNQWMPLGGYNPLFMSRSGSYHPLRNIAPPNIYTAQRFRLLEQQAAQQVANAAQQQVQPDGGQQVVQPPAQSPAQAQQQQQQQQPGVQPGGSQPNSNMPAADPEKRKLIQQQLVLLLHAHKCQRRETQANGENWAQTKQEECSLPHCKTMKNVLNHMTTCQAGKSCGVPHCSSSRQIISHWKQCTRSDCPVCSPMKQTVLEVCSYTNKQLRIHHVSAVLQFACASHLPTVFSFILFSQTIKQGWLTKDRRKSVKNSTNMHHETEEVDDEPVETFKFHKAIFILFGSQKHRWDWQILAIITSIDLLRLHVPHSVCSLGIT</sequence>
<gene>
    <name evidence="17" type="ORF">CLODIP_2_CD03268</name>
</gene>
<proteinExistence type="predicted"/>
<dbReference type="PROSITE" id="PS51257">
    <property type="entry name" value="PROKAR_LIPOPROTEIN"/>
    <property type="match status" value="1"/>
</dbReference>
<dbReference type="InterPro" id="IPR016187">
    <property type="entry name" value="CTDL_fold"/>
</dbReference>
<dbReference type="CDD" id="cd18186">
    <property type="entry name" value="BTB_POZ_ZBTB_KLHL-like"/>
    <property type="match status" value="1"/>
</dbReference>
<evidence type="ECO:0000256" key="9">
    <source>
        <dbReference type="ARBA" id="ARBA00023163"/>
    </source>
</evidence>
<dbReference type="SUPFAM" id="SSF56436">
    <property type="entry name" value="C-type lectin-like"/>
    <property type="match status" value="2"/>
</dbReference>
<dbReference type="PROSITE" id="PS50134">
    <property type="entry name" value="ZF_TAZ"/>
    <property type="match status" value="1"/>
</dbReference>
<dbReference type="GO" id="GO:0005549">
    <property type="term" value="F:odorant binding"/>
    <property type="evidence" value="ECO:0007669"/>
    <property type="project" value="InterPro"/>
</dbReference>
<dbReference type="Pfam" id="PF00059">
    <property type="entry name" value="Lectin_C"/>
    <property type="match status" value="1"/>
</dbReference>
<accession>A0A8S1BN94</accession>
<dbReference type="PANTHER" id="PTHR13808">
    <property type="entry name" value="CBP/P300-RELATED"/>
    <property type="match status" value="1"/>
</dbReference>
<keyword evidence="4 12" id="KW-0479">Metal-binding</keyword>
<evidence type="ECO:0000259" key="15">
    <source>
        <dbReference type="PROSITE" id="PS50097"/>
    </source>
</evidence>
<feature type="zinc finger region" description="TAZ-type" evidence="12">
    <location>
        <begin position="1251"/>
        <end position="1344"/>
    </location>
</feature>
<feature type="region of interest" description="Disordered" evidence="13">
    <location>
        <begin position="1200"/>
        <end position="1252"/>
    </location>
</feature>
<keyword evidence="8" id="KW-0805">Transcription regulation</keyword>
<evidence type="ECO:0000256" key="6">
    <source>
        <dbReference type="ARBA" id="ARBA00022833"/>
    </source>
</evidence>
<dbReference type="GO" id="GO:0009751">
    <property type="term" value="P:response to salicylic acid"/>
    <property type="evidence" value="ECO:0007669"/>
    <property type="project" value="UniProtKB-ARBA"/>
</dbReference>
<dbReference type="InterPro" id="IPR036728">
    <property type="entry name" value="PBP_GOBP_sf"/>
</dbReference>
<evidence type="ECO:0000259" key="16">
    <source>
        <dbReference type="PROSITE" id="PS50134"/>
    </source>
</evidence>
<protein>
    <recommendedName>
        <fullName evidence="2">histone acetyltransferase</fullName>
        <ecNumber evidence="2">2.3.1.48</ecNumber>
    </recommendedName>
</protein>
<keyword evidence="5 12" id="KW-0863">Zinc-finger</keyword>
<evidence type="ECO:0000256" key="5">
    <source>
        <dbReference type="ARBA" id="ARBA00022771"/>
    </source>
</evidence>
<evidence type="ECO:0000256" key="13">
    <source>
        <dbReference type="SAM" id="MobiDB-lite"/>
    </source>
</evidence>
<dbReference type="Gene3D" id="1.10.238.20">
    <property type="entry name" value="Pheromone/general odorant binding protein domain"/>
    <property type="match status" value="1"/>
</dbReference>
<dbReference type="GO" id="GO:0005634">
    <property type="term" value="C:nucleus"/>
    <property type="evidence" value="ECO:0007669"/>
    <property type="project" value="UniProtKB-SubCell"/>
</dbReference>
<dbReference type="SUPFAM" id="SSF47565">
    <property type="entry name" value="Insect pheromone/odorant-binding proteins"/>
    <property type="match status" value="1"/>
</dbReference>
<dbReference type="SMART" id="SM00551">
    <property type="entry name" value="ZnF_TAZ"/>
    <property type="match status" value="1"/>
</dbReference>
<dbReference type="Pfam" id="PF00651">
    <property type="entry name" value="BTB"/>
    <property type="match status" value="1"/>
</dbReference>
<dbReference type="SMART" id="SM00225">
    <property type="entry name" value="BTB"/>
    <property type="match status" value="1"/>
</dbReference>
<dbReference type="GO" id="GO:0009725">
    <property type="term" value="P:response to hormone"/>
    <property type="evidence" value="ECO:0007669"/>
    <property type="project" value="UniProtKB-ARBA"/>
</dbReference>
<dbReference type="GO" id="GO:0008270">
    <property type="term" value="F:zinc ion binding"/>
    <property type="evidence" value="ECO:0007669"/>
    <property type="project" value="UniProtKB-KW"/>
</dbReference>
<dbReference type="GO" id="GO:0003713">
    <property type="term" value="F:transcription coactivator activity"/>
    <property type="evidence" value="ECO:0007669"/>
    <property type="project" value="TreeGrafter"/>
</dbReference>
<reference evidence="17 18" key="1">
    <citation type="submission" date="2020-04" db="EMBL/GenBank/DDBJ databases">
        <authorList>
            <person name="Alioto T."/>
            <person name="Alioto T."/>
            <person name="Gomez Garrido J."/>
        </authorList>
    </citation>
    <scope>NUCLEOTIDE SEQUENCE [LARGE SCALE GENOMIC DNA]</scope>
</reference>
<organism evidence="17 18">
    <name type="scientific">Cloeon dipterum</name>
    <dbReference type="NCBI Taxonomy" id="197152"/>
    <lineage>
        <taxon>Eukaryota</taxon>
        <taxon>Metazoa</taxon>
        <taxon>Ecdysozoa</taxon>
        <taxon>Arthropoda</taxon>
        <taxon>Hexapoda</taxon>
        <taxon>Insecta</taxon>
        <taxon>Pterygota</taxon>
        <taxon>Palaeoptera</taxon>
        <taxon>Ephemeroptera</taxon>
        <taxon>Pisciforma</taxon>
        <taxon>Baetidae</taxon>
        <taxon>Cloeon</taxon>
    </lineage>
</organism>
<keyword evidence="9" id="KW-0804">Transcription</keyword>
<evidence type="ECO:0000256" key="10">
    <source>
        <dbReference type="ARBA" id="ARBA00023242"/>
    </source>
</evidence>
<dbReference type="InterPro" id="IPR001304">
    <property type="entry name" value="C-type_lectin-like"/>
</dbReference>
<dbReference type="PANTHER" id="PTHR13808:SF1">
    <property type="entry name" value="HISTONE ACETYLTRANSFERASE"/>
    <property type="match status" value="1"/>
</dbReference>
<dbReference type="GO" id="GO:0004402">
    <property type="term" value="F:histone acetyltransferase activity"/>
    <property type="evidence" value="ECO:0007669"/>
    <property type="project" value="InterPro"/>
</dbReference>
<feature type="domain" description="BTB" evidence="15">
    <location>
        <begin position="49"/>
        <end position="123"/>
    </location>
</feature>
<dbReference type="OrthoDB" id="899at2759"/>
<dbReference type="Gene3D" id="3.10.100.10">
    <property type="entry name" value="Mannose-Binding Protein A, subunit A"/>
    <property type="match status" value="2"/>
</dbReference>
<evidence type="ECO:0000259" key="14">
    <source>
        <dbReference type="PROSITE" id="PS50041"/>
    </source>
</evidence>
<feature type="compositionally biased region" description="Low complexity" evidence="13">
    <location>
        <begin position="1200"/>
        <end position="1243"/>
    </location>
</feature>
<evidence type="ECO:0000313" key="17">
    <source>
        <dbReference type="EMBL" id="CAB3360872.1"/>
    </source>
</evidence>
<comment type="caution">
    <text evidence="17">The sequence shown here is derived from an EMBL/GenBank/DDBJ whole genome shotgun (WGS) entry which is preliminary data.</text>
</comment>
<dbReference type="InterPro" id="IPR011705">
    <property type="entry name" value="BACK"/>
</dbReference>